<dbReference type="RefSeq" id="WP_073993738.1">
    <property type="nucleotide sequence ID" value="NZ_FQYT01000014.1"/>
</dbReference>
<proteinExistence type="predicted"/>
<name>A0A1M6HA24_9FIRM</name>
<gene>
    <name evidence="2" type="ORF">SAMN02745691_01499</name>
</gene>
<dbReference type="AlphaFoldDB" id="A0A1M6HA24"/>
<feature type="transmembrane region" description="Helical" evidence="1">
    <location>
        <begin position="28"/>
        <end position="48"/>
    </location>
</feature>
<dbReference type="EMBL" id="FQYT01000014">
    <property type="protein sequence ID" value="SHJ18924.1"/>
    <property type="molecule type" value="Genomic_DNA"/>
</dbReference>
<reference evidence="2 3" key="1">
    <citation type="submission" date="2016-11" db="EMBL/GenBank/DDBJ databases">
        <authorList>
            <person name="Jaros S."/>
            <person name="Januszkiewicz K."/>
            <person name="Wedrychowicz H."/>
        </authorList>
    </citation>
    <scope>NUCLEOTIDE SEQUENCE [LARGE SCALE GENOMIC DNA]</scope>
    <source>
        <strain evidence="2 3">DSM 15970</strain>
    </source>
</reference>
<evidence type="ECO:0000313" key="3">
    <source>
        <dbReference type="Proteomes" id="UP000184342"/>
    </source>
</evidence>
<evidence type="ECO:0008006" key="4">
    <source>
        <dbReference type="Google" id="ProtNLM"/>
    </source>
</evidence>
<sequence>MSRVEEIVSASKLGELINRKQKKQDNTVKILGIVAAAASLGVIAYLIYRYFNPKFDLEDDFEDDFDDDLTDYDDDVFEDEKE</sequence>
<keyword evidence="1" id="KW-1133">Transmembrane helix</keyword>
<keyword evidence="1" id="KW-0812">Transmembrane</keyword>
<accession>A0A1M6HA24</accession>
<keyword evidence="1" id="KW-0472">Membrane</keyword>
<evidence type="ECO:0000256" key="1">
    <source>
        <dbReference type="SAM" id="Phobius"/>
    </source>
</evidence>
<organism evidence="2 3">
    <name type="scientific">Parasporobacterium paucivorans DSM 15970</name>
    <dbReference type="NCBI Taxonomy" id="1122934"/>
    <lineage>
        <taxon>Bacteria</taxon>
        <taxon>Bacillati</taxon>
        <taxon>Bacillota</taxon>
        <taxon>Clostridia</taxon>
        <taxon>Lachnospirales</taxon>
        <taxon>Lachnospiraceae</taxon>
        <taxon>Parasporobacterium</taxon>
    </lineage>
</organism>
<protein>
    <recommendedName>
        <fullName evidence="4">DUF4366 domain-containing protein</fullName>
    </recommendedName>
</protein>
<keyword evidence="3" id="KW-1185">Reference proteome</keyword>
<dbReference type="STRING" id="1122934.SAMN02745691_01499"/>
<evidence type="ECO:0000313" key="2">
    <source>
        <dbReference type="EMBL" id="SHJ18924.1"/>
    </source>
</evidence>
<dbReference type="Proteomes" id="UP000184342">
    <property type="component" value="Unassembled WGS sequence"/>
</dbReference>